<organism evidence="3 4">
    <name type="scientific">Karstenula rhodostoma CBS 690.94</name>
    <dbReference type="NCBI Taxonomy" id="1392251"/>
    <lineage>
        <taxon>Eukaryota</taxon>
        <taxon>Fungi</taxon>
        <taxon>Dikarya</taxon>
        <taxon>Ascomycota</taxon>
        <taxon>Pezizomycotina</taxon>
        <taxon>Dothideomycetes</taxon>
        <taxon>Pleosporomycetidae</taxon>
        <taxon>Pleosporales</taxon>
        <taxon>Massarineae</taxon>
        <taxon>Didymosphaeriaceae</taxon>
        <taxon>Karstenula</taxon>
    </lineage>
</organism>
<reference evidence="3" key="1">
    <citation type="journal article" date="2020" name="Stud. Mycol.">
        <title>101 Dothideomycetes genomes: a test case for predicting lifestyles and emergence of pathogens.</title>
        <authorList>
            <person name="Haridas S."/>
            <person name="Albert R."/>
            <person name="Binder M."/>
            <person name="Bloem J."/>
            <person name="Labutti K."/>
            <person name="Salamov A."/>
            <person name="Andreopoulos B."/>
            <person name="Baker S."/>
            <person name="Barry K."/>
            <person name="Bills G."/>
            <person name="Bluhm B."/>
            <person name="Cannon C."/>
            <person name="Castanera R."/>
            <person name="Culley D."/>
            <person name="Daum C."/>
            <person name="Ezra D."/>
            <person name="Gonzalez J."/>
            <person name="Henrissat B."/>
            <person name="Kuo A."/>
            <person name="Liang C."/>
            <person name="Lipzen A."/>
            <person name="Lutzoni F."/>
            <person name="Magnuson J."/>
            <person name="Mondo S."/>
            <person name="Nolan M."/>
            <person name="Ohm R."/>
            <person name="Pangilinan J."/>
            <person name="Park H.-J."/>
            <person name="Ramirez L."/>
            <person name="Alfaro M."/>
            <person name="Sun H."/>
            <person name="Tritt A."/>
            <person name="Yoshinaga Y."/>
            <person name="Zwiers L.-H."/>
            <person name="Turgeon B."/>
            <person name="Goodwin S."/>
            <person name="Spatafora J."/>
            <person name="Crous P."/>
            <person name="Grigoriev I."/>
        </authorList>
    </citation>
    <scope>NUCLEOTIDE SEQUENCE</scope>
    <source>
        <strain evidence="3">CBS 690.94</strain>
    </source>
</reference>
<accession>A0A9P4UFE0</accession>
<dbReference type="AlphaFoldDB" id="A0A9P4UFE0"/>
<keyword evidence="4" id="KW-1185">Reference proteome</keyword>
<sequence>MAGTAFGGVSSSDDDLRRAEFARMLAENDAEANWMTIVASTVEPSGYSSLPVAAAKDDDNDCSEGRSGGSTPTITEEDDGSNYTQFEPTKIDPTQPDTIHIQVPDEVQKVRAKNSELSIEVDQLREQLEVKTLAHSEALVHIQLQDEQLKMEALASEAALNRVRAYEDEVNALQSQVNILQSENQQLAVSTTTVTGLMDRLEQSHKESNDDKVQIERLSQERLRLDEDVRRKDDANAKLHEKVLQSADKLSLLQHQLGRLSTVEAQLNEKGTELKTLRNSMEILSTEKNTQFQELCFARAELKESLNTNENHCKEMAALKTQVTVPQTDEEKNAQLKRSIALCVTRFDLGWDHSRVFSCKHDNLSYVRDGNKSTCQFNAKESVDDMFWEWSDDDDFIDKYRETRQYFIDHHRAHERDDPGRGEWAEYLKNLFTKGDRRRESSLTYN</sequence>
<evidence type="ECO:0000313" key="4">
    <source>
        <dbReference type="Proteomes" id="UP000799764"/>
    </source>
</evidence>
<feature type="coiled-coil region" evidence="1">
    <location>
        <begin position="107"/>
        <end position="235"/>
    </location>
</feature>
<dbReference type="Proteomes" id="UP000799764">
    <property type="component" value="Unassembled WGS sequence"/>
</dbReference>
<dbReference type="OrthoDB" id="3796147at2759"/>
<name>A0A9P4UFE0_9PLEO</name>
<evidence type="ECO:0000256" key="2">
    <source>
        <dbReference type="SAM" id="MobiDB-lite"/>
    </source>
</evidence>
<evidence type="ECO:0000256" key="1">
    <source>
        <dbReference type="SAM" id="Coils"/>
    </source>
</evidence>
<feature type="region of interest" description="Disordered" evidence="2">
    <location>
        <begin position="50"/>
        <end position="95"/>
    </location>
</feature>
<dbReference type="EMBL" id="MU001494">
    <property type="protein sequence ID" value="KAF2449899.1"/>
    <property type="molecule type" value="Genomic_DNA"/>
</dbReference>
<gene>
    <name evidence="3" type="ORF">P171DRAFT_480955</name>
</gene>
<evidence type="ECO:0000313" key="3">
    <source>
        <dbReference type="EMBL" id="KAF2449899.1"/>
    </source>
</evidence>
<protein>
    <submittedName>
        <fullName evidence="3">Uncharacterized protein</fullName>
    </submittedName>
</protein>
<proteinExistence type="predicted"/>
<comment type="caution">
    <text evidence="3">The sequence shown here is derived from an EMBL/GenBank/DDBJ whole genome shotgun (WGS) entry which is preliminary data.</text>
</comment>
<keyword evidence="1" id="KW-0175">Coiled coil</keyword>